<dbReference type="RefSeq" id="XP_040631966.1">
    <property type="nucleotide sequence ID" value="XM_040772006.1"/>
</dbReference>
<dbReference type="HOGENOM" id="CLU_1959506_0_0_1"/>
<evidence type="ECO:0000313" key="1">
    <source>
        <dbReference type="EMBL" id="EJU05072.1"/>
    </source>
</evidence>
<dbReference type="GeneID" id="63687068"/>
<protein>
    <submittedName>
        <fullName evidence="1">Uncharacterized protein</fullName>
    </submittedName>
</protein>
<gene>
    <name evidence="1" type="ORF">DACRYDRAFT_20619</name>
</gene>
<reference evidence="1 2" key="1">
    <citation type="journal article" date="2012" name="Science">
        <title>The Paleozoic origin of enzymatic lignin decomposition reconstructed from 31 fungal genomes.</title>
        <authorList>
            <person name="Floudas D."/>
            <person name="Binder M."/>
            <person name="Riley R."/>
            <person name="Barry K."/>
            <person name="Blanchette R.A."/>
            <person name="Henrissat B."/>
            <person name="Martinez A.T."/>
            <person name="Otillar R."/>
            <person name="Spatafora J.W."/>
            <person name="Yadav J.S."/>
            <person name="Aerts A."/>
            <person name="Benoit I."/>
            <person name="Boyd A."/>
            <person name="Carlson A."/>
            <person name="Copeland A."/>
            <person name="Coutinho P.M."/>
            <person name="de Vries R.P."/>
            <person name="Ferreira P."/>
            <person name="Findley K."/>
            <person name="Foster B."/>
            <person name="Gaskell J."/>
            <person name="Glotzer D."/>
            <person name="Gorecki P."/>
            <person name="Heitman J."/>
            <person name="Hesse C."/>
            <person name="Hori C."/>
            <person name="Igarashi K."/>
            <person name="Jurgens J.A."/>
            <person name="Kallen N."/>
            <person name="Kersten P."/>
            <person name="Kohler A."/>
            <person name="Kuees U."/>
            <person name="Kumar T.K.A."/>
            <person name="Kuo A."/>
            <person name="LaButti K."/>
            <person name="Larrondo L.F."/>
            <person name="Lindquist E."/>
            <person name="Ling A."/>
            <person name="Lombard V."/>
            <person name="Lucas S."/>
            <person name="Lundell T."/>
            <person name="Martin R."/>
            <person name="McLaughlin D.J."/>
            <person name="Morgenstern I."/>
            <person name="Morin E."/>
            <person name="Murat C."/>
            <person name="Nagy L.G."/>
            <person name="Nolan M."/>
            <person name="Ohm R.A."/>
            <person name="Patyshakuliyeva A."/>
            <person name="Rokas A."/>
            <person name="Ruiz-Duenas F.J."/>
            <person name="Sabat G."/>
            <person name="Salamov A."/>
            <person name="Samejima M."/>
            <person name="Schmutz J."/>
            <person name="Slot J.C."/>
            <person name="St John F."/>
            <person name="Stenlid J."/>
            <person name="Sun H."/>
            <person name="Sun S."/>
            <person name="Syed K."/>
            <person name="Tsang A."/>
            <person name="Wiebenga A."/>
            <person name="Young D."/>
            <person name="Pisabarro A."/>
            <person name="Eastwood D.C."/>
            <person name="Martin F."/>
            <person name="Cullen D."/>
            <person name="Grigoriev I.V."/>
            <person name="Hibbett D.S."/>
        </authorList>
    </citation>
    <scope>NUCLEOTIDE SEQUENCE [LARGE SCALE GENOMIC DNA]</scope>
    <source>
        <strain evidence="1 2">DJM-731 SS1</strain>
    </source>
</reference>
<proteinExistence type="predicted"/>
<dbReference type="EMBL" id="JH795857">
    <property type="protein sequence ID" value="EJU05072.1"/>
    <property type="molecule type" value="Genomic_DNA"/>
</dbReference>
<name>M5GE46_DACPD</name>
<accession>M5GE46</accession>
<dbReference type="AlphaFoldDB" id="M5GE46"/>
<evidence type="ECO:0000313" key="2">
    <source>
        <dbReference type="Proteomes" id="UP000030653"/>
    </source>
</evidence>
<sequence>MHQIVATSRSIRPTTQVTLQHLQLDGRYISTLPQRIRLRFSFFALARIAEYRIMFHHSETIRSRERPLQKGLTFYPWEGRDAAKFASEVSFRSLLKWSSGSKPFLVDLLPHQRGTSQPKLSTPATTGL</sequence>
<dbReference type="Proteomes" id="UP000030653">
    <property type="component" value="Unassembled WGS sequence"/>
</dbReference>
<keyword evidence="2" id="KW-1185">Reference proteome</keyword>
<organism evidence="1 2">
    <name type="scientific">Dacryopinax primogenitus (strain DJM 731)</name>
    <name type="common">Brown rot fungus</name>
    <dbReference type="NCBI Taxonomy" id="1858805"/>
    <lineage>
        <taxon>Eukaryota</taxon>
        <taxon>Fungi</taxon>
        <taxon>Dikarya</taxon>
        <taxon>Basidiomycota</taxon>
        <taxon>Agaricomycotina</taxon>
        <taxon>Dacrymycetes</taxon>
        <taxon>Dacrymycetales</taxon>
        <taxon>Dacrymycetaceae</taxon>
        <taxon>Dacryopinax</taxon>
    </lineage>
</organism>